<dbReference type="Proteomes" id="UP000007303">
    <property type="component" value="Unassembled WGS sequence"/>
</dbReference>
<keyword evidence="1" id="KW-0175">Coiled coil</keyword>
<evidence type="ECO:0000256" key="2">
    <source>
        <dbReference type="SAM" id="MobiDB-lite"/>
    </source>
</evidence>
<reference evidence="4" key="3">
    <citation type="submission" date="2025-09" db="UniProtKB">
        <authorList>
            <consortium name="Ensembl"/>
        </authorList>
    </citation>
    <scope>IDENTIFICATION</scope>
</reference>
<dbReference type="STRING" id="99883.ENSTNIP00000019079"/>
<reference evidence="4" key="2">
    <citation type="submission" date="2025-08" db="UniProtKB">
        <authorList>
            <consortium name="Ensembl"/>
        </authorList>
    </citation>
    <scope>IDENTIFICATION</scope>
</reference>
<dbReference type="Gene3D" id="2.30.42.10">
    <property type="match status" value="1"/>
</dbReference>
<feature type="region of interest" description="Disordered" evidence="2">
    <location>
        <begin position="409"/>
        <end position="476"/>
    </location>
</feature>
<dbReference type="InParanoid" id="H3DEY5"/>
<proteinExistence type="predicted"/>
<dbReference type="AlphaFoldDB" id="H3DEY5"/>
<dbReference type="PANTHER" id="PTHR15545">
    <property type="entry name" value="PDZ DOMAIN CONTAINING RING FINGER PROTEIN 3, 4"/>
    <property type="match status" value="1"/>
</dbReference>
<evidence type="ECO:0000256" key="1">
    <source>
        <dbReference type="ARBA" id="ARBA00023054"/>
    </source>
</evidence>
<keyword evidence="5" id="KW-1185">Reference proteome</keyword>
<feature type="compositionally biased region" description="Basic and acidic residues" evidence="2">
    <location>
        <begin position="434"/>
        <end position="452"/>
    </location>
</feature>
<dbReference type="InterPro" id="IPR001478">
    <property type="entry name" value="PDZ"/>
</dbReference>
<sequence length="748" mass="85631">VNGKELSKSSHEEAVEAFRAAKEPVVVQVIRRTPSGRPHGPPQEIQVVDVCTQTDITFEHIMALAKLRPSTPPVPDVCPFLLSDRYETMDQDYYEGTDYLSPVPADGERTEEFEYEEVELCRVSSQEKLGLTLCYRTDEEEDAAIYVSEISPNSIAARDGRIREGDRILQINGQDVQNRQEAVAALSSDECTSIVLLVARPETQLEEAWLDDEHSEFLEQLKMEMLEEQQREEMELAALQEAQEYEQLFPDIIPVKINRICAMKLDSDSWKFSGKTSFEYQYEYLFQRAEDDKPTCSTLPHHKDGLLALRDRIQSSEHNVTIKTVPAAPRGCRTGRTRTRRRPKATRFQQLLELKCQIRNSGEYDLFYSRSTIECSVGEQDSVQHELRMLNEELRSELECQSIMQAHNLRKGARSPSGGQSSPSTKNHSSQRGETTKLTDTNDRLEKSDKDSSSAYNTAESSRSTPLAMDRSPEHSLQRMVSLTNQRNLRTGIAAAHSLSPSPVPACRAAAPNKSSSPELSQTPQPEEESGRNLKSYASPNPYFSPSHSSQQRQVNIPAHARHYQSYMHLIQQRSAVEYAQSQLSLLEPQRPVSEPKMEWKVKIRSDGTRYITKRPVRDKILRERALKIKEERRTGMTTDDDAMSEMKMGRYWSKEERKQHLVRAKEQRKRREFMQRSRLESLRENPQSSSESRREVSIIELSHKKMMKKRNKKILDNWMTIQELMTHGAKAPEGAKVHNAFLSVTTV</sequence>
<evidence type="ECO:0000259" key="3">
    <source>
        <dbReference type="PROSITE" id="PS50106"/>
    </source>
</evidence>
<dbReference type="PROSITE" id="PS50106">
    <property type="entry name" value="PDZ"/>
    <property type="match status" value="1"/>
</dbReference>
<feature type="compositionally biased region" description="Basic and acidic residues" evidence="2">
    <location>
        <begin position="673"/>
        <end position="684"/>
    </location>
</feature>
<accession>H3DEY5</accession>
<dbReference type="InterPro" id="IPR036034">
    <property type="entry name" value="PDZ_sf"/>
</dbReference>
<feature type="region of interest" description="Disordered" evidence="2">
    <location>
        <begin position="663"/>
        <end position="697"/>
    </location>
</feature>
<dbReference type="PANTHER" id="PTHR15545:SF6">
    <property type="entry name" value="PDZ DOMAIN-CONTAINING RING FINGER PROTEIN 4"/>
    <property type="match status" value="1"/>
</dbReference>
<protein>
    <submittedName>
        <fullName evidence="4">PDZ domain containing ring finger 4</fullName>
    </submittedName>
</protein>
<dbReference type="OMA" id="TMEQDYY"/>
<dbReference type="SUPFAM" id="SSF50156">
    <property type="entry name" value="PDZ domain-like"/>
    <property type="match status" value="1"/>
</dbReference>
<dbReference type="FunFam" id="2.30.42.10:FF:000028">
    <property type="entry name" value="PDZ domain containing ring finger 4"/>
    <property type="match status" value="1"/>
</dbReference>
<organism evidence="4 5">
    <name type="scientific">Tetraodon nigroviridis</name>
    <name type="common">Spotted green pufferfish</name>
    <name type="synonym">Chelonodon nigroviridis</name>
    <dbReference type="NCBI Taxonomy" id="99883"/>
    <lineage>
        <taxon>Eukaryota</taxon>
        <taxon>Metazoa</taxon>
        <taxon>Chordata</taxon>
        <taxon>Craniata</taxon>
        <taxon>Vertebrata</taxon>
        <taxon>Euteleostomi</taxon>
        <taxon>Actinopterygii</taxon>
        <taxon>Neopterygii</taxon>
        <taxon>Teleostei</taxon>
        <taxon>Neoteleostei</taxon>
        <taxon>Acanthomorphata</taxon>
        <taxon>Eupercaria</taxon>
        <taxon>Tetraodontiformes</taxon>
        <taxon>Tetradontoidea</taxon>
        <taxon>Tetraodontidae</taxon>
        <taxon>Tetraodon</taxon>
    </lineage>
</organism>
<dbReference type="CDD" id="cd06716">
    <property type="entry name" value="PDZ2-PDZRN4-like"/>
    <property type="match status" value="1"/>
</dbReference>
<feature type="compositionally biased region" description="Polar residues" evidence="2">
    <location>
        <begin position="417"/>
        <end position="433"/>
    </location>
</feature>
<feature type="compositionally biased region" description="Polar residues" evidence="2">
    <location>
        <begin position="513"/>
        <end position="525"/>
    </location>
</feature>
<feature type="compositionally biased region" description="Polar residues" evidence="2">
    <location>
        <begin position="536"/>
        <end position="551"/>
    </location>
</feature>
<dbReference type="InterPro" id="IPR051971">
    <property type="entry name" value="E3_ubiquitin-PDZ_ligase"/>
</dbReference>
<feature type="domain" description="PDZ" evidence="3">
    <location>
        <begin position="117"/>
        <end position="186"/>
    </location>
</feature>
<feature type="region of interest" description="Disordered" evidence="2">
    <location>
        <begin position="496"/>
        <end position="551"/>
    </location>
</feature>
<reference evidence="5" key="1">
    <citation type="journal article" date="2004" name="Nature">
        <title>Genome duplication in the teleost fish Tetraodon nigroviridis reveals the early vertebrate proto-karyotype.</title>
        <authorList>
            <person name="Jaillon O."/>
            <person name="Aury J.-M."/>
            <person name="Brunet F."/>
            <person name="Petit J.-L."/>
            <person name="Stange-Thomann N."/>
            <person name="Mauceli E."/>
            <person name="Bouneau L."/>
            <person name="Fischer C."/>
            <person name="Ozouf-Costaz C."/>
            <person name="Bernot A."/>
            <person name="Nicaud S."/>
            <person name="Jaffe D."/>
            <person name="Fisher S."/>
            <person name="Lutfalla G."/>
            <person name="Dossat C."/>
            <person name="Segurens B."/>
            <person name="Dasilva C."/>
            <person name="Salanoubat M."/>
            <person name="Levy M."/>
            <person name="Boudet N."/>
            <person name="Castellano S."/>
            <person name="Anthouard V."/>
            <person name="Jubin C."/>
            <person name="Castelli V."/>
            <person name="Katinka M."/>
            <person name="Vacherie B."/>
            <person name="Biemont C."/>
            <person name="Skalli Z."/>
            <person name="Cattolico L."/>
            <person name="Poulain J."/>
            <person name="De Berardinis V."/>
            <person name="Cruaud C."/>
            <person name="Duprat S."/>
            <person name="Brottier P."/>
            <person name="Coutanceau J.-P."/>
            <person name="Gouzy J."/>
            <person name="Parra G."/>
            <person name="Lardier G."/>
            <person name="Chapple C."/>
            <person name="McKernan K.J."/>
            <person name="McEwan P."/>
            <person name="Bosak S."/>
            <person name="Kellis M."/>
            <person name="Volff J.-N."/>
            <person name="Guigo R."/>
            <person name="Zody M.C."/>
            <person name="Mesirov J."/>
            <person name="Lindblad-Toh K."/>
            <person name="Birren B."/>
            <person name="Nusbaum C."/>
            <person name="Kahn D."/>
            <person name="Robinson-Rechavi M."/>
            <person name="Laudet V."/>
            <person name="Schachter V."/>
            <person name="Quetier F."/>
            <person name="Saurin W."/>
            <person name="Scarpelli C."/>
            <person name="Wincker P."/>
            <person name="Lander E.S."/>
            <person name="Weissenbach J."/>
            <person name="Roest Crollius H."/>
        </authorList>
    </citation>
    <scope>NUCLEOTIDE SEQUENCE [LARGE SCALE GENOMIC DNA]</scope>
</reference>
<dbReference type="SMART" id="SM00228">
    <property type="entry name" value="PDZ"/>
    <property type="match status" value="1"/>
</dbReference>
<dbReference type="GeneTree" id="ENSGT00950000183062"/>
<feature type="compositionally biased region" description="Polar residues" evidence="2">
    <location>
        <begin position="453"/>
        <end position="465"/>
    </location>
</feature>
<name>H3DEY5_TETNG</name>
<evidence type="ECO:0000313" key="4">
    <source>
        <dbReference type="Ensembl" id="ENSTNIP00000019079.1"/>
    </source>
</evidence>
<dbReference type="HOGENOM" id="CLU_011096_0_0_1"/>
<dbReference type="Ensembl" id="ENSTNIT00000019307.1">
    <property type="protein sequence ID" value="ENSTNIP00000019079.1"/>
    <property type="gene ID" value="ENSTNIG00000015990.1"/>
</dbReference>
<dbReference type="Pfam" id="PF00595">
    <property type="entry name" value="PDZ"/>
    <property type="match status" value="1"/>
</dbReference>
<evidence type="ECO:0000313" key="5">
    <source>
        <dbReference type="Proteomes" id="UP000007303"/>
    </source>
</evidence>